<sequence length="233" mass="26540">MSSSYDDIKTHVQLLISNGRLAANQKLPAERELAEQLQVTRITLRDGLNRLEGEGLVYRQNRRGWFVAPNRFVINPAQKVNFNSMARQQGFKPTTKVLGFRKLTARRDIYSAFNANKSSKYFEMRRVRYLDQRAVMVEESYLPAERFSGLSDLDLSGSVTEILQDSYAVNIIQERCNIQGANLELLCAGPLGIPAGAPSLKITRLRFDSGEHLIDYNIEYWLPHAIEMEVATR</sequence>
<dbReference type="Pfam" id="PF07702">
    <property type="entry name" value="UTRA"/>
    <property type="match status" value="1"/>
</dbReference>
<dbReference type="SUPFAM" id="SSF64288">
    <property type="entry name" value="Chorismate lyase-like"/>
    <property type="match status" value="1"/>
</dbReference>
<evidence type="ECO:0000313" key="6">
    <source>
        <dbReference type="Proteomes" id="UP001569428"/>
    </source>
</evidence>
<dbReference type="PANTHER" id="PTHR44846:SF1">
    <property type="entry name" value="MANNOSYL-D-GLYCERATE TRANSPORT_METABOLISM SYSTEM REPRESSOR MNGR-RELATED"/>
    <property type="match status" value="1"/>
</dbReference>
<dbReference type="CDD" id="cd07377">
    <property type="entry name" value="WHTH_GntR"/>
    <property type="match status" value="1"/>
</dbReference>
<keyword evidence="6" id="KW-1185">Reference proteome</keyword>
<gene>
    <name evidence="5" type="ORF">ACCI49_11700</name>
</gene>
<dbReference type="Gene3D" id="1.10.10.10">
    <property type="entry name" value="Winged helix-like DNA-binding domain superfamily/Winged helix DNA-binding domain"/>
    <property type="match status" value="1"/>
</dbReference>
<dbReference type="RefSeq" id="WP_371839151.1">
    <property type="nucleotide sequence ID" value="NZ_JBGMEK010000023.1"/>
</dbReference>
<evidence type="ECO:0000256" key="3">
    <source>
        <dbReference type="ARBA" id="ARBA00023163"/>
    </source>
</evidence>
<reference evidence="5 6" key="1">
    <citation type="submission" date="2024-08" db="EMBL/GenBank/DDBJ databases">
        <authorList>
            <person name="Ishaq N."/>
        </authorList>
    </citation>
    <scope>NUCLEOTIDE SEQUENCE [LARGE SCALE GENOMIC DNA]</scope>
    <source>
        <strain evidence="5 6">DSM 18651</strain>
    </source>
</reference>
<dbReference type="InterPro" id="IPR036388">
    <property type="entry name" value="WH-like_DNA-bd_sf"/>
</dbReference>
<evidence type="ECO:0000256" key="1">
    <source>
        <dbReference type="ARBA" id="ARBA00023015"/>
    </source>
</evidence>
<dbReference type="InterPro" id="IPR050679">
    <property type="entry name" value="Bact_HTH_transcr_reg"/>
</dbReference>
<dbReference type="PANTHER" id="PTHR44846">
    <property type="entry name" value="MANNOSYL-D-GLYCERATE TRANSPORT/METABOLISM SYSTEM REPRESSOR MNGR-RELATED"/>
    <property type="match status" value="1"/>
</dbReference>
<evidence type="ECO:0000256" key="2">
    <source>
        <dbReference type="ARBA" id="ARBA00023125"/>
    </source>
</evidence>
<dbReference type="PROSITE" id="PS50949">
    <property type="entry name" value="HTH_GNTR"/>
    <property type="match status" value="1"/>
</dbReference>
<protein>
    <submittedName>
        <fullName evidence="5">UTRA domain-containing protein</fullName>
    </submittedName>
</protein>
<keyword evidence="3" id="KW-0804">Transcription</keyword>
<dbReference type="Pfam" id="PF00392">
    <property type="entry name" value="GntR"/>
    <property type="match status" value="1"/>
</dbReference>
<dbReference type="InterPro" id="IPR000524">
    <property type="entry name" value="Tscrpt_reg_HTH_GntR"/>
</dbReference>
<feature type="domain" description="HTH gntR-type" evidence="4">
    <location>
        <begin position="2"/>
        <end position="70"/>
    </location>
</feature>
<dbReference type="SMART" id="SM00866">
    <property type="entry name" value="UTRA"/>
    <property type="match status" value="1"/>
</dbReference>
<dbReference type="PRINTS" id="PR00035">
    <property type="entry name" value="HTHGNTR"/>
</dbReference>
<keyword evidence="1" id="KW-0805">Transcription regulation</keyword>
<dbReference type="InterPro" id="IPR028978">
    <property type="entry name" value="Chorismate_lyase_/UTRA_dom_sf"/>
</dbReference>
<accession>A0ABV4P0U2</accession>
<organism evidence="5 6">
    <name type="scientific">Microbulbifer epialgicus</name>
    <dbReference type="NCBI Taxonomy" id="393907"/>
    <lineage>
        <taxon>Bacteria</taxon>
        <taxon>Pseudomonadati</taxon>
        <taxon>Pseudomonadota</taxon>
        <taxon>Gammaproteobacteria</taxon>
        <taxon>Cellvibrionales</taxon>
        <taxon>Microbulbiferaceae</taxon>
        <taxon>Microbulbifer</taxon>
    </lineage>
</organism>
<name>A0ABV4P0U2_9GAMM</name>
<dbReference type="InterPro" id="IPR036390">
    <property type="entry name" value="WH_DNA-bd_sf"/>
</dbReference>
<dbReference type="EMBL" id="JBGMEK010000023">
    <property type="protein sequence ID" value="MFA0811584.1"/>
    <property type="molecule type" value="Genomic_DNA"/>
</dbReference>
<dbReference type="SMART" id="SM00345">
    <property type="entry name" value="HTH_GNTR"/>
    <property type="match status" value="1"/>
</dbReference>
<dbReference type="Gene3D" id="3.40.1410.10">
    <property type="entry name" value="Chorismate lyase-like"/>
    <property type="match status" value="1"/>
</dbReference>
<evidence type="ECO:0000259" key="4">
    <source>
        <dbReference type="PROSITE" id="PS50949"/>
    </source>
</evidence>
<dbReference type="InterPro" id="IPR011663">
    <property type="entry name" value="UTRA"/>
</dbReference>
<proteinExistence type="predicted"/>
<evidence type="ECO:0000313" key="5">
    <source>
        <dbReference type="EMBL" id="MFA0811584.1"/>
    </source>
</evidence>
<keyword evidence="2" id="KW-0238">DNA-binding</keyword>
<dbReference type="Proteomes" id="UP001569428">
    <property type="component" value="Unassembled WGS sequence"/>
</dbReference>
<comment type="caution">
    <text evidence="5">The sequence shown here is derived from an EMBL/GenBank/DDBJ whole genome shotgun (WGS) entry which is preliminary data.</text>
</comment>
<dbReference type="SUPFAM" id="SSF46785">
    <property type="entry name" value="Winged helix' DNA-binding domain"/>
    <property type="match status" value="1"/>
</dbReference>